<dbReference type="AlphaFoldDB" id="A0AAJ4UY33"/>
<feature type="domain" description="GP-PDE" evidence="1">
    <location>
        <begin position="11"/>
        <end position="264"/>
    </location>
</feature>
<dbReference type="PANTHER" id="PTHR46211:SF14">
    <property type="entry name" value="GLYCEROPHOSPHODIESTER PHOSPHODIESTERASE"/>
    <property type="match status" value="1"/>
</dbReference>
<reference evidence="2" key="3">
    <citation type="submission" date="2019-06" db="EMBL/GenBank/DDBJ databases">
        <title>A comparative analysis of the Nautiliaceae.</title>
        <authorList>
            <person name="Grosche A."/>
            <person name="Smedile F."/>
            <person name="Vetriani C."/>
        </authorList>
    </citation>
    <scope>NUCLEOTIDE SEQUENCE</scope>
    <source>
        <strain evidence="2">TB6</strain>
    </source>
</reference>
<reference evidence="5" key="1">
    <citation type="submission" date="2018-03" db="EMBL/GenBank/DDBJ databases">
        <title>A comparative analysis of the Nautiliaceae.</title>
        <authorList>
            <person name="Grosche A."/>
            <person name="Smedile F."/>
            <person name="Vetriani C."/>
        </authorList>
    </citation>
    <scope>NUCLEOTIDE SEQUENCE [LARGE SCALE GENOMIC DNA]</scope>
    <source>
        <strain evidence="5">TB6</strain>
    </source>
</reference>
<dbReference type="GO" id="GO:0006629">
    <property type="term" value="P:lipid metabolic process"/>
    <property type="evidence" value="ECO:0007669"/>
    <property type="project" value="InterPro"/>
</dbReference>
<dbReference type="InterPro" id="IPR017946">
    <property type="entry name" value="PLC-like_Pdiesterase_TIM-brl"/>
</dbReference>
<evidence type="ECO:0000313" key="2">
    <source>
        <dbReference type="EMBL" id="QCI27542.1"/>
    </source>
</evidence>
<dbReference type="SUPFAM" id="SSF51695">
    <property type="entry name" value="PLC-like phosphodiesterases"/>
    <property type="match status" value="1"/>
</dbReference>
<proteinExistence type="predicted"/>
<keyword evidence="5" id="KW-1185">Reference proteome</keyword>
<dbReference type="Gene3D" id="3.20.20.190">
    <property type="entry name" value="Phosphatidylinositol (PI) phosphodiesterase"/>
    <property type="match status" value="1"/>
</dbReference>
<accession>A0AAJ4UY33</accession>
<dbReference type="Proteomes" id="UP000272781">
    <property type="component" value="Unassembled WGS sequence"/>
</dbReference>
<evidence type="ECO:0000313" key="4">
    <source>
        <dbReference type="Proteomes" id="UP000272781"/>
    </source>
</evidence>
<dbReference type="PANTHER" id="PTHR46211">
    <property type="entry name" value="GLYCEROPHOSPHORYL DIESTER PHOSPHODIESTERASE"/>
    <property type="match status" value="1"/>
</dbReference>
<dbReference type="GO" id="GO:0008081">
    <property type="term" value="F:phosphoric diester hydrolase activity"/>
    <property type="evidence" value="ECO:0007669"/>
    <property type="project" value="InterPro"/>
</dbReference>
<reference evidence="3 4" key="2">
    <citation type="submission" date="2018-11" db="EMBL/GenBank/DDBJ databases">
        <title>Genomic Encyclopedia of Type Strains, Phase IV (KMG-IV): sequencing the most valuable type-strain genomes for metagenomic binning, comparative biology and taxonomic classification.</title>
        <authorList>
            <person name="Goeker M."/>
        </authorList>
    </citation>
    <scope>NUCLEOTIDE SEQUENCE [LARGE SCALE GENOMIC DNA]</scope>
    <source>
        <strain evidence="3 4">DSM 27783</strain>
    </source>
</reference>
<dbReference type="Pfam" id="PF03009">
    <property type="entry name" value="GDPD"/>
    <property type="match status" value="1"/>
</dbReference>
<evidence type="ECO:0000313" key="3">
    <source>
        <dbReference type="EMBL" id="ROR40280.1"/>
    </source>
</evidence>
<evidence type="ECO:0000259" key="1">
    <source>
        <dbReference type="PROSITE" id="PS51704"/>
    </source>
</evidence>
<dbReference type="EMBL" id="RJVK01000002">
    <property type="protein sequence ID" value="ROR40280.1"/>
    <property type="molecule type" value="Genomic_DNA"/>
</dbReference>
<evidence type="ECO:0000313" key="5">
    <source>
        <dbReference type="Proteomes" id="UP000298805"/>
    </source>
</evidence>
<dbReference type="EMBL" id="CP027432">
    <property type="protein sequence ID" value="QCI27542.1"/>
    <property type="molecule type" value="Genomic_DNA"/>
</dbReference>
<sequence>MNFFDKFPKKHIIIAHRGYRSKMPENTIFAFKKALNHADMFECDVQFTKDKIPIIMHDVSLIRTTNAQEVFPNKKSYNVENFTFEEIKKLDNISWFIKQNPYHLSQKELEEIKKLHKNSIPTLKETLEFIKKYNFPANLEIKHSFFSKIKTSKIICKMISDLKIENLIIVSSFNHEYLKIIKKLCPKLQTAALFEKKRKNLTGYLKSLKVSAYHTWDKIVDIETSKHLLKHNIYTNVYTVNDKKRKEFLFSHQIKGIFTDFADI</sequence>
<name>A0AAJ4UY33_9BACT</name>
<dbReference type="PROSITE" id="PS51704">
    <property type="entry name" value="GP_PDE"/>
    <property type="match status" value="1"/>
</dbReference>
<gene>
    <name evidence="2" type="ORF">C6V80_00760</name>
    <name evidence="3" type="ORF">EDC58_1272</name>
</gene>
<dbReference type="RefSeq" id="WP_123352660.1">
    <property type="nucleotide sequence ID" value="NZ_CP027432.2"/>
</dbReference>
<organism evidence="3 4">
    <name type="scientific">Caminibacter pacificus</name>
    <dbReference type="NCBI Taxonomy" id="1424653"/>
    <lineage>
        <taxon>Bacteria</taxon>
        <taxon>Pseudomonadati</taxon>
        <taxon>Campylobacterota</taxon>
        <taxon>Epsilonproteobacteria</taxon>
        <taxon>Nautiliales</taxon>
        <taxon>Nautiliaceae</taxon>
        <taxon>Caminibacter</taxon>
    </lineage>
</organism>
<dbReference type="Proteomes" id="UP000298805">
    <property type="component" value="Chromosome"/>
</dbReference>
<protein>
    <submittedName>
        <fullName evidence="2">Glycerophosphodiester phosphodiesterase</fullName>
    </submittedName>
    <submittedName>
        <fullName evidence="3">Glycerophosphoryl diester phosphodiesterase</fullName>
    </submittedName>
</protein>
<dbReference type="InterPro" id="IPR030395">
    <property type="entry name" value="GP_PDE_dom"/>
</dbReference>